<dbReference type="Pfam" id="PF21882">
    <property type="entry name" value="Gp53-like_C"/>
    <property type="match status" value="1"/>
</dbReference>
<protein>
    <recommendedName>
        <fullName evidence="1">Putative tail fiber protein gp53-like C-terminal domain-containing protein</fullName>
    </recommendedName>
</protein>
<proteinExistence type="predicted"/>
<comment type="caution">
    <text evidence="2">The sequence shown here is derived from an EMBL/GenBank/DDBJ whole genome shotgun (WGS) entry which is preliminary data.</text>
</comment>
<dbReference type="EMBL" id="JACOOE010000007">
    <property type="protein sequence ID" value="MBC5605858.1"/>
    <property type="molecule type" value="Genomic_DNA"/>
</dbReference>
<sequence length="207" mass="23317">MAGEKYNIQLEAVEIFNRLIQVPQLAEGLSDLLQNFNSHNHDIRNDKRYQPLGDYQPLGNYAASVHEHQASDIQETTDKKVMTAEERNILSTLGTTYAKADLSNAVTTLTSGNNTYIKFNNGILIQYGRITTTGQKERRVYMPTSFKNDGYKVFYGIEAGADVVQTLYTLNKSTSSFYVSGTFYDPYNGSKGFPGESFDWFAIGIWK</sequence>
<reference evidence="2 3" key="1">
    <citation type="submission" date="2020-08" db="EMBL/GenBank/DDBJ databases">
        <title>Genome public.</title>
        <authorList>
            <person name="Liu C."/>
            <person name="Sun Q."/>
        </authorList>
    </citation>
    <scope>NUCLEOTIDE SEQUENCE [LARGE SCALE GENOMIC DNA]</scope>
    <source>
        <strain evidence="2 3">M27</strain>
    </source>
</reference>
<keyword evidence="3" id="KW-1185">Reference proteome</keyword>
<organism evidence="2 3">
    <name type="scientific">Bacteroides difficilis</name>
    <dbReference type="NCBI Taxonomy" id="2763021"/>
    <lineage>
        <taxon>Bacteria</taxon>
        <taxon>Pseudomonadati</taxon>
        <taxon>Bacteroidota</taxon>
        <taxon>Bacteroidia</taxon>
        <taxon>Bacteroidales</taxon>
        <taxon>Bacteroidaceae</taxon>
        <taxon>Bacteroides</taxon>
    </lineage>
</organism>
<dbReference type="InterPro" id="IPR054075">
    <property type="entry name" value="Gp53-like_C"/>
</dbReference>
<evidence type="ECO:0000313" key="2">
    <source>
        <dbReference type="EMBL" id="MBC5605858.1"/>
    </source>
</evidence>
<name>A0ABR7CDP6_9BACE</name>
<dbReference type="Gene3D" id="2.60.40.3940">
    <property type="match status" value="1"/>
</dbReference>
<gene>
    <name evidence="2" type="ORF">H8S67_14440</name>
</gene>
<dbReference type="RefSeq" id="WP_186967739.1">
    <property type="nucleotide sequence ID" value="NZ_JACOOE010000007.1"/>
</dbReference>
<evidence type="ECO:0000313" key="3">
    <source>
        <dbReference type="Proteomes" id="UP000600600"/>
    </source>
</evidence>
<feature type="domain" description="Putative tail fiber protein gp53-like C-terminal" evidence="1">
    <location>
        <begin position="118"/>
        <end position="204"/>
    </location>
</feature>
<accession>A0ABR7CDP6</accession>
<dbReference type="Proteomes" id="UP000600600">
    <property type="component" value="Unassembled WGS sequence"/>
</dbReference>
<evidence type="ECO:0000259" key="1">
    <source>
        <dbReference type="Pfam" id="PF21882"/>
    </source>
</evidence>